<feature type="compositionally biased region" description="Basic and acidic residues" evidence="1">
    <location>
        <begin position="1429"/>
        <end position="1439"/>
    </location>
</feature>
<organism evidence="3 4">
    <name type="scientific">Trichoglossum hirsutum</name>
    <dbReference type="NCBI Taxonomy" id="265104"/>
    <lineage>
        <taxon>Eukaryota</taxon>
        <taxon>Fungi</taxon>
        <taxon>Dikarya</taxon>
        <taxon>Ascomycota</taxon>
        <taxon>Pezizomycotina</taxon>
        <taxon>Geoglossomycetes</taxon>
        <taxon>Geoglossales</taxon>
        <taxon>Geoglossaceae</taxon>
        <taxon>Trichoglossum</taxon>
    </lineage>
</organism>
<dbReference type="EMBL" id="JAGHQM010000181">
    <property type="protein sequence ID" value="KAH0564767.1"/>
    <property type="molecule type" value="Genomic_DNA"/>
</dbReference>
<feature type="region of interest" description="Disordered" evidence="1">
    <location>
        <begin position="1415"/>
        <end position="1450"/>
    </location>
</feature>
<feature type="domain" description="AB hydrolase-1" evidence="2">
    <location>
        <begin position="26"/>
        <end position="157"/>
    </location>
</feature>
<keyword evidence="4" id="KW-1185">Reference proteome</keyword>
<feature type="region of interest" description="Disordered" evidence="1">
    <location>
        <begin position="316"/>
        <end position="351"/>
    </location>
</feature>
<gene>
    <name evidence="3" type="ORF">GP486_001837</name>
</gene>
<feature type="region of interest" description="Disordered" evidence="1">
    <location>
        <begin position="870"/>
        <end position="908"/>
    </location>
</feature>
<dbReference type="InterPro" id="IPR000073">
    <property type="entry name" value="AB_hydrolase_1"/>
</dbReference>
<dbReference type="InterPro" id="IPR027417">
    <property type="entry name" value="P-loop_NTPase"/>
</dbReference>
<proteinExistence type="predicted"/>
<feature type="compositionally biased region" description="Polar residues" evidence="1">
    <location>
        <begin position="1320"/>
        <end position="1342"/>
    </location>
</feature>
<feature type="compositionally biased region" description="Low complexity" evidence="1">
    <location>
        <begin position="1132"/>
        <end position="1145"/>
    </location>
</feature>
<dbReference type="SUPFAM" id="SSF52540">
    <property type="entry name" value="P-loop containing nucleoside triphosphate hydrolases"/>
    <property type="match status" value="1"/>
</dbReference>
<name>A0A9P8RSN6_9PEZI</name>
<dbReference type="Gene3D" id="3.40.50.300">
    <property type="entry name" value="P-loop containing nucleotide triphosphate hydrolases"/>
    <property type="match status" value="1"/>
</dbReference>
<feature type="compositionally biased region" description="Polar residues" evidence="1">
    <location>
        <begin position="966"/>
        <end position="984"/>
    </location>
</feature>
<sequence length="1554" mass="172548">MEDPVEVKRIGVSEVYASEATPEVDIVFVHGLGGHPYDTWVGKKKKVFWPVQLLSKDLAKRKENVRILVYGYNADVYAYGGGKTSSDRIHNHAQTLVQTLYANRSLEDAIERPIVFVCHSLGGIVVKRALQYSRSITDKKIQHLRSIYVSTSGILFLGTPHNGTDAAKLGSTLRNLANVVLSAVVRTEPQLINALQTSSETIQNINVEFTNFQRRFNLFFFHETLRTSFGVKEDYIVDEPSAAPNVEGAEYAGIEANHSEMSKFDSKNSPGYDLVAEAIQRYANKEALAVIKTRWQEDRKRLQEDRLAEVSEIFGTYPKEDKAPSPSIGAQPHQPKASESHNQPGTLKALPAKSSGVEWQFEGVEEKDIEMAEATFRFVLMESQLNAGYCLSQSLLTILLPVVDPPHDPEHPSVPDPNPDEPLFIVPPDFSHNTLFVGMEMEMNELNKLLFDAEKRAEGTACVLLWCLPGGGKTHLARQYVYTEKNRFPGGVFWVTAKSLEELVDGFWHIAQKAALKGLRDPRGFTSQQEIDVFIEPVKDWFESREEWLLVFDGISIGYDGELSDLRRFIPNRQNSSIIYTSIDRTLARKHLLLSPVPLKVEQLKVHEAQELLIQELTPKRRDKIDKSNAAELVEKMQCLPLMIHAAAHYMNTTGLPLRSYLKSYSKGQMEMLEQYQRIFESLTNSSAEATNLINILCFFGQHIPVEMLQLGIWVMDQMGYPVKVREKGHEDLNKTIRVLIRYSLVDRNDPDDLNDSECSSPTHQEHQHDTLKLHSVVQDFACEFLQDDKYKWLGLAVKVFCHSYGEADSRIRGKKGVGKVSDYHQYKIHGIALWKHIHRYEKEHRDLNSARFELEKTIESIKLEIRKRTPSSSQGVADVEPPPISIFDRSSSSTSSMGPDTPPRTISTVSTSIWGLEPGKPHMESPIGIIPEGPHGVLPGSSPHLSQYEPDDKGYMSDRDEPGPSSHSTPTVRQLTPRPNTAVGQDDGWQLVRAAKTKANKSNDGRPPTHRTIYAMNRRRYRDQLGAWRNTAPTSVVDPRVNRVTAEGSVSMRPVTAKVGSETGNTAAQIALSMAFQKASPPGSLQGGGAVGRKQSSDHSIASPPLPHPRPTSYAAAVAGPPPSDILHRPSSTGSAGVGATSVAMSRDHSGASMGSHHPSHPPSVKYSSPNLPVTQPTPPQSAALSLPPNSPSSRPPLVSSPPLRYVNAAHRSDPTLQSLPGLENYGNGNENYYPDPLGQVQPYGRHHPLPFPYDQIAIPSKRPVPQDFRGHGRFDAQYPPNNGPQPLSPLPHGHPYPPIIFGSDPYVAYMNESAHPTGYTSQPMSRNVSQQSADTTQSVADTEPARFPPTLSPPTYSTRFMSPRERERHVDGAPVRKSPKYAPAEPNSGNISPISSFTDRPFTADHALQQVGMWAESPPSPPSLLGEHGRHSSERSSGDGLGINTGGQTVQFGDAAAINIGEKSAQLRRLREQQRLANDYHRRTMPSTYLHTAPYPFYNLMPRTTSDLADTFETRPRGASLPGQPPRIPSFLTEFPDEGIEMRPSRSKRMPR</sequence>
<feature type="compositionally biased region" description="Basic and acidic residues" evidence="1">
    <location>
        <begin position="951"/>
        <end position="963"/>
    </location>
</feature>
<comment type="caution">
    <text evidence="3">The sequence shown here is derived from an EMBL/GenBank/DDBJ whole genome shotgun (WGS) entry which is preliminary data.</text>
</comment>
<evidence type="ECO:0000313" key="3">
    <source>
        <dbReference type="EMBL" id="KAH0564767.1"/>
    </source>
</evidence>
<protein>
    <recommendedName>
        <fullName evidence="2">AB hydrolase-1 domain-containing protein</fullName>
    </recommendedName>
</protein>
<evidence type="ECO:0000259" key="2">
    <source>
        <dbReference type="Pfam" id="PF12697"/>
    </source>
</evidence>
<dbReference type="PANTHER" id="PTHR48187:SF2">
    <property type="entry name" value="LD21810P"/>
    <property type="match status" value="1"/>
</dbReference>
<feature type="region of interest" description="Disordered" evidence="1">
    <location>
        <begin position="1515"/>
        <end position="1554"/>
    </location>
</feature>
<feature type="region of interest" description="Disordered" evidence="1">
    <location>
        <begin position="1320"/>
        <end position="1401"/>
    </location>
</feature>
<feature type="compositionally biased region" description="Basic and acidic residues" evidence="1">
    <location>
        <begin position="1364"/>
        <end position="1373"/>
    </location>
</feature>
<dbReference type="SUPFAM" id="SSF53474">
    <property type="entry name" value="alpha/beta-Hydrolases"/>
    <property type="match status" value="1"/>
</dbReference>
<evidence type="ECO:0000256" key="1">
    <source>
        <dbReference type="SAM" id="MobiDB-lite"/>
    </source>
</evidence>
<evidence type="ECO:0000313" key="4">
    <source>
        <dbReference type="Proteomes" id="UP000750711"/>
    </source>
</evidence>
<dbReference type="Pfam" id="PF12697">
    <property type="entry name" value="Abhydrolase_6"/>
    <property type="match status" value="1"/>
</dbReference>
<dbReference type="Gene3D" id="3.40.50.1820">
    <property type="entry name" value="alpha/beta hydrolase"/>
    <property type="match status" value="1"/>
</dbReference>
<feature type="region of interest" description="Disordered" evidence="1">
    <location>
        <begin position="920"/>
        <end position="986"/>
    </location>
</feature>
<dbReference type="PANTHER" id="PTHR48187">
    <property type="entry name" value="LD21810P"/>
    <property type="match status" value="1"/>
</dbReference>
<feature type="region of interest" description="Disordered" evidence="1">
    <location>
        <begin position="1080"/>
        <end position="1204"/>
    </location>
</feature>
<dbReference type="Proteomes" id="UP000750711">
    <property type="component" value="Unassembled WGS sequence"/>
</dbReference>
<feature type="compositionally biased region" description="Low complexity" evidence="1">
    <location>
        <begin position="886"/>
        <end position="900"/>
    </location>
</feature>
<feature type="compositionally biased region" description="Low complexity" evidence="1">
    <location>
        <begin position="1152"/>
        <end position="1171"/>
    </location>
</feature>
<feature type="compositionally biased region" description="Polar residues" evidence="1">
    <location>
        <begin position="1389"/>
        <end position="1400"/>
    </location>
</feature>
<dbReference type="InterPro" id="IPR029058">
    <property type="entry name" value="AB_hydrolase_fold"/>
</dbReference>
<accession>A0A9P8RSN6</accession>
<reference evidence="3" key="1">
    <citation type="submission" date="2021-03" db="EMBL/GenBank/DDBJ databases">
        <title>Comparative genomics and phylogenomic investigation of the class Geoglossomycetes provide insights into ecological specialization and systematics.</title>
        <authorList>
            <person name="Melie T."/>
            <person name="Pirro S."/>
            <person name="Miller A.N."/>
            <person name="Quandt A."/>
        </authorList>
    </citation>
    <scope>NUCLEOTIDE SEQUENCE</scope>
    <source>
        <strain evidence="3">CAQ_001_2017</strain>
    </source>
</reference>